<keyword evidence="9" id="KW-0472">Membrane</keyword>
<evidence type="ECO:0000256" key="9">
    <source>
        <dbReference type="ARBA" id="ARBA00023136"/>
    </source>
</evidence>
<comment type="caution">
    <text evidence="13">The sequence shown here is derived from an EMBL/GenBank/DDBJ whole genome shotgun (WGS) entry which is preliminary data.</text>
</comment>
<dbReference type="EMBL" id="AMRJ01000001">
    <property type="protein sequence ID" value="EKF76027.1"/>
    <property type="molecule type" value="Genomic_DNA"/>
</dbReference>
<evidence type="ECO:0000256" key="11">
    <source>
        <dbReference type="SAM" id="SignalP"/>
    </source>
</evidence>
<evidence type="ECO:0000256" key="1">
    <source>
        <dbReference type="ARBA" id="ARBA00004571"/>
    </source>
</evidence>
<dbReference type="InterPro" id="IPR001702">
    <property type="entry name" value="Porin_Gram-ve"/>
</dbReference>
<gene>
    <name evidence="13" type="ORF">A11A3_00995</name>
</gene>
<dbReference type="GO" id="GO:0046930">
    <property type="term" value="C:pore complex"/>
    <property type="evidence" value="ECO:0007669"/>
    <property type="project" value="UniProtKB-KW"/>
</dbReference>
<dbReference type="GO" id="GO:0015288">
    <property type="term" value="F:porin activity"/>
    <property type="evidence" value="ECO:0007669"/>
    <property type="project" value="UniProtKB-KW"/>
</dbReference>
<organism evidence="13 14">
    <name type="scientific">Alcanivorax hongdengensis A-11-3</name>
    <dbReference type="NCBI Taxonomy" id="1177179"/>
    <lineage>
        <taxon>Bacteria</taxon>
        <taxon>Pseudomonadati</taxon>
        <taxon>Pseudomonadota</taxon>
        <taxon>Gammaproteobacteria</taxon>
        <taxon>Oceanospirillales</taxon>
        <taxon>Alcanivoracaceae</taxon>
        <taxon>Alcanivorax</taxon>
    </lineage>
</organism>
<evidence type="ECO:0000256" key="7">
    <source>
        <dbReference type="ARBA" id="ARBA00023065"/>
    </source>
</evidence>
<comment type="subcellular location">
    <subcellularLocation>
        <location evidence="1">Cell outer membrane</location>
        <topology evidence="1">Multi-pass membrane protein</topology>
    </subcellularLocation>
</comment>
<dbReference type="PRINTS" id="PR00182">
    <property type="entry name" value="ECOLNEIPORIN"/>
</dbReference>
<dbReference type="PANTHER" id="PTHR34501">
    <property type="entry name" value="PROTEIN YDDL-RELATED"/>
    <property type="match status" value="1"/>
</dbReference>
<dbReference type="Pfam" id="PF13609">
    <property type="entry name" value="Porin_4"/>
    <property type="match status" value="1"/>
</dbReference>
<keyword evidence="7" id="KW-0406">Ion transport</keyword>
<dbReference type="eggNOG" id="COG3203">
    <property type="taxonomic scope" value="Bacteria"/>
</dbReference>
<dbReference type="InterPro" id="IPR033900">
    <property type="entry name" value="Gram_neg_porin_domain"/>
</dbReference>
<dbReference type="InterPro" id="IPR002299">
    <property type="entry name" value="Porin_Neis"/>
</dbReference>
<keyword evidence="4" id="KW-1134">Transmembrane beta strand</keyword>
<evidence type="ECO:0000313" key="13">
    <source>
        <dbReference type="EMBL" id="EKF76027.1"/>
    </source>
</evidence>
<sequence length="329" mass="35047">MLAASTLSFALPLSVYASPQVYGKLNISIESADLEGASVVNPAAEDAWELNSNASRLGIKGDVDLDVANLKAIYQAEFGIDVDEGNSSGQTFSQRNIFAGLQGGFGTLTAGKIDSPLKNAEGKVDQFNDLRGDIDNLLGGQNRVNNLIRYETPSFSGLAVTLAAAPGEQNVDTDGDGVADDGLADTKSIALTYQQGIWYAALAHDQDQAARRSVDGFSRANITRVVAQIKPGDLELGALYQRSENAASGKGEDNSWLASAAWKIERIKLKAQYGETQGDQSDEKITLAALGADYQLAKTSRAYVYGSRTERDKADLTDTSVGVGLEYKF</sequence>
<dbReference type="Proteomes" id="UP000010164">
    <property type="component" value="Unassembled WGS sequence"/>
</dbReference>
<dbReference type="Gene3D" id="2.40.160.10">
    <property type="entry name" value="Porin"/>
    <property type="match status" value="1"/>
</dbReference>
<dbReference type="InterPro" id="IPR023614">
    <property type="entry name" value="Porin_dom_sf"/>
</dbReference>
<protein>
    <submittedName>
        <fullName evidence="13">Porin</fullName>
    </submittedName>
</protein>
<dbReference type="AlphaFoldDB" id="L0WIN7"/>
<feature type="chain" id="PRO_5003948643" evidence="11">
    <location>
        <begin position="18"/>
        <end position="329"/>
    </location>
</feature>
<keyword evidence="8" id="KW-0626">Porin</keyword>
<evidence type="ECO:0000256" key="6">
    <source>
        <dbReference type="ARBA" id="ARBA00022729"/>
    </source>
</evidence>
<dbReference type="GO" id="GO:0009279">
    <property type="term" value="C:cell outer membrane"/>
    <property type="evidence" value="ECO:0007669"/>
    <property type="project" value="UniProtKB-SubCell"/>
</dbReference>
<dbReference type="InterPro" id="IPR050298">
    <property type="entry name" value="Gram-neg_bact_OMP"/>
</dbReference>
<evidence type="ECO:0000256" key="2">
    <source>
        <dbReference type="ARBA" id="ARBA00011233"/>
    </source>
</evidence>
<comment type="subunit">
    <text evidence="2">Homotrimer.</text>
</comment>
<dbReference type="STRING" id="1177179.A11A3_00995"/>
<dbReference type="SUPFAM" id="SSF56935">
    <property type="entry name" value="Porins"/>
    <property type="match status" value="1"/>
</dbReference>
<keyword evidence="3" id="KW-0813">Transport</keyword>
<keyword evidence="10" id="KW-0998">Cell outer membrane</keyword>
<evidence type="ECO:0000256" key="8">
    <source>
        <dbReference type="ARBA" id="ARBA00023114"/>
    </source>
</evidence>
<evidence type="ECO:0000256" key="10">
    <source>
        <dbReference type="ARBA" id="ARBA00023237"/>
    </source>
</evidence>
<keyword evidence="5" id="KW-0812">Transmembrane</keyword>
<keyword evidence="6 11" id="KW-0732">Signal</keyword>
<feature type="signal peptide" evidence="11">
    <location>
        <begin position="1"/>
        <end position="17"/>
    </location>
</feature>
<dbReference type="PANTHER" id="PTHR34501:SF9">
    <property type="entry name" value="MAJOR OUTER MEMBRANE PROTEIN P.IA"/>
    <property type="match status" value="1"/>
</dbReference>
<keyword evidence="14" id="KW-1185">Reference proteome</keyword>
<evidence type="ECO:0000259" key="12">
    <source>
        <dbReference type="Pfam" id="PF13609"/>
    </source>
</evidence>
<name>L0WIN7_9GAMM</name>
<feature type="domain" description="Porin" evidence="12">
    <location>
        <begin position="8"/>
        <end position="313"/>
    </location>
</feature>
<evidence type="ECO:0000256" key="5">
    <source>
        <dbReference type="ARBA" id="ARBA00022692"/>
    </source>
</evidence>
<dbReference type="CDD" id="cd00342">
    <property type="entry name" value="gram_neg_porins"/>
    <property type="match status" value="1"/>
</dbReference>
<reference evidence="13 14" key="1">
    <citation type="journal article" date="2012" name="J. Bacteriol.">
        <title>Genome Sequence of the Alkane-Degrading Bacterium Alcanivorax hongdengensis Type Strain A-11-3.</title>
        <authorList>
            <person name="Lai Q."/>
            <person name="Shao Z."/>
        </authorList>
    </citation>
    <scope>NUCLEOTIDE SEQUENCE [LARGE SCALE GENOMIC DNA]</scope>
    <source>
        <strain evidence="13 14">A-11-3</strain>
    </source>
</reference>
<proteinExistence type="predicted"/>
<accession>L0WIN7</accession>
<dbReference type="PATRIC" id="fig|1177179.3.peg.194"/>
<dbReference type="PRINTS" id="PR00184">
    <property type="entry name" value="NEISSPPORIN"/>
</dbReference>
<evidence type="ECO:0000313" key="14">
    <source>
        <dbReference type="Proteomes" id="UP000010164"/>
    </source>
</evidence>
<dbReference type="GO" id="GO:0034220">
    <property type="term" value="P:monoatomic ion transmembrane transport"/>
    <property type="evidence" value="ECO:0007669"/>
    <property type="project" value="InterPro"/>
</dbReference>
<evidence type="ECO:0000256" key="4">
    <source>
        <dbReference type="ARBA" id="ARBA00022452"/>
    </source>
</evidence>
<evidence type="ECO:0000256" key="3">
    <source>
        <dbReference type="ARBA" id="ARBA00022448"/>
    </source>
</evidence>